<gene>
    <name evidence="6" type="ORF">GIB67_000567</name>
</gene>
<dbReference type="InterPro" id="IPR023395">
    <property type="entry name" value="MCP_dom_sf"/>
</dbReference>
<comment type="caution">
    <text evidence="6">The sequence shown here is derived from an EMBL/GenBank/DDBJ whole genome shotgun (WGS) entry which is preliminary data.</text>
</comment>
<organism evidence="6 7">
    <name type="scientific">Kingdonia uniflora</name>
    <dbReference type="NCBI Taxonomy" id="39325"/>
    <lineage>
        <taxon>Eukaryota</taxon>
        <taxon>Viridiplantae</taxon>
        <taxon>Streptophyta</taxon>
        <taxon>Embryophyta</taxon>
        <taxon>Tracheophyta</taxon>
        <taxon>Spermatophyta</taxon>
        <taxon>Magnoliopsida</taxon>
        <taxon>Ranunculales</taxon>
        <taxon>Circaeasteraceae</taxon>
        <taxon>Kingdonia</taxon>
    </lineage>
</organism>
<dbReference type="OrthoDB" id="1915076at2759"/>
<keyword evidence="4" id="KW-0175">Coiled coil</keyword>
<evidence type="ECO:0000256" key="3">
    <source>
        <dbReference type="ARBA" id="ARBA00023136"/>
    </source>
</evidence>
<evidence type="ECO:0000313" key="7">
    <source>
        <dbReference type="Proteomes" id="UP000541444"/>
    </source>
</evidence>
<keyword evidence="3" id="KW-0472">Membrane</keyword>
<name>A0A7J7MIF5_9MAGN</name>
<sequence length="689" mass="78273">GSPTQGDVEACTDSQGESAEDSSAEDFSTTDSQAYVSSIDDFKCNKFLVSDNMQFEAFLNPTVEEQGTRTTNEEGLREDSNNESNNSEAEADKYGPMDTSLLMHFETHITKVAVLGHGISLSLVKMVDFLAYKLGRNAYDPVEAEASSFFKPVRLSSRAVAKTYMLTITKRSSKEAFKMFREALNNYKLEDEDLGKKGVFYFKFDQSRSNEIWSHSNDFRGVGRTIASHEPREGFRFGKTARPLKEERGYRGHLYPYLEKREDRHTFKKVASFTGKWKDFLISIRGRKVHDTILACSEGYFEWFNSFSFTKLCPDVVDLDENDDGGILKDGGGVLHSKNVEGRNEDLRRLEEEISNLKSEVNSLKSAKETVEYNSLRESNKKLSKDVLDNIELKNSLADLHLKFQKKMLECETLTAINEKLMDEVVNQEPQPLVVTKLGCTLRWKRCRSRRLEAKEVWCLTLKGAIEGGDFEDTEDLIWEELSLQITKLLTIAQEGPKGEYQDDLILPGGVYQNDRFESMNGNSGSGWIELILVEARDLTAADLRETSDPYVKLLCGGLVGSTAALFTTPFDVVKTRLQTETSLKWIMAMQIHDIACCSFYHKQVSILEQMNMPSSLEGGRLHQQQGGLNILTYILAKRKHRNYQIEETKYLSPIPPVSTLWWAHVQLEIPDDFMKAYVKSYFEAPNQA</sequence>
<evidence type="ECO:0000256" key="1">
    <source>
        <dbReference type="ARBA" id="ARBA00004141"/>
    </source>
</evidence>
<accession>A0A7J7MIF5</accession>
<feature type="compositionally biased region" description="Basic and acidic residues" evidence="5">
    <location>
        <begin position="71"/>
        <end position="80"/>
    </location>
</feature>
<feature type="region of interest" description="Disordered" evidence="5">
    <location>
        <begin position="60"/>
        <end position="93"/>
    </location>
</feature>
<keyword evidence="7" id="KW-1185">Reference proteome</keyword>
<protein>
    <submittedName>
        <fullName evidence="6">Uncharacterized protein</fullName>
    </submittedName>
</protein>
<dbReference type="Pfam" id="PF00153">
    <property type="entry name" value="Mito_carr"/>
    <property type="match status" value="1"/>
</dbReference>
<dbReference type="SUPFAM" id="SSF103506">
    <property type="entry name" value="Mitochondrial carrier"/>
    <property type="match status" value="1"/>
</dbReference>
<reference evidence="6 7" key="1">
    <citation type="journal article" date="2020" name="IScience">
        <title>Genome Sequencing of the Endangered Kingdonia uniflora (Circaeasteraceae, Ranunculales) Reveals Potential Mechanisms of Evolutionary Specialization.</title>
        <authorList>
            <person name="Sun Y."/>
            <person name="Deng T."/>
            <person name="Zhang A."/>
            <person name="Moore M.J."/>
            <person name="Landis J.B."/>
            <person name="Lin N."/>
            <person name="Zhang H."/>
            <person name="Zhang X."/>
            <person name="Huang J."/>
            <person name="Zhang X."/>
            <person name="Sun H."/>
            <person name="Wang H."/>
        </authorList>
    </citation>
    <scope>NUCLEOTIDE SEQUENCE [LARGE SCALE GENOMIC DNA]</scope>
    <source>
        <strain evidence="6">TB1705</strain>
        <tissue evidence="6">Leaf</tissue>
    </source>
</reference>
<dbReference type="Proteomes" id="UP000541444">
    <property type="component" value="Unassembled WGS sequence"/>
</dbReference>
<dbReference type="AlphaFoldDB" id="A0A7J7MIF5"/>
<evidence type="ECO:0000256" key="2">
    <source>
        <dbReference type="ARBA" id="ARBA00022692"/>
    </source>
</evidence>
<feature type="non-terminal residue" evidence="6">
    <location>
        <position position="1"/>
    </location>
</feature>
<dbReference type="CDD" id="cd00030">
    <property type="entry name" value="C2"/>
    <property type="match status" value="1"/>
</dbReference>
<evidence type="ECO:0000256" key="5">
    <source>
        <dbReference type="SAM" id="MobiDB-lite"/>
    </source>
</evidence>
<evidence type="ECO:0000313" key="6">
    <source>
        <dbReference type="EMBL" id="KAF6154683.1"/>
    </source>
</evidence>
<proteinExistence type="predicted"/>
<feature type="region of interest" description="Disordered" evidence="5">
    <location>
        <begin position="1"/>
        <end position="30"/>
    </location>
</feature>
<dbReference type="Gene3D" id="1.50.40.10">
    <property type="entry name" value="Mitochondrial carrier domain"/>
    <property type="match status" value="1"/>
</dbReference>
<evidence type="ECO:0000256" key="4">
    <source>
        <dbReference type="SAM" id="Coils"/>
    </source>
</evidence>
<feature type="coiled-coil region" evidence="4">
    <location>
        <begin position="340"/>
        <end position="374"/>
    </location>
</feature>
<dbReference type="EMBL" id="JACGCM010001471">
    <property type="protein sequence ID" value="KAF6154683.1"/>
    <property type="molecule type" value="Genomic_DNA"/>
</dbReference>
<dbReference type="GO" id="GO:0016020">
    <property type="term" value="C:membrane"/>
    <property type="evidence" value="ECO:0007669"/>
    <property type="project" value="UniProtKB-SubCell"/>
</dbReference>
<keyword evidence="2" id="KW-0812">Transmembrane</keyword>
<dbReference type="InterPro" id="IPR018108">
    <property type="entry name" value="MCP_transmembrane"/>
</dbReference>
<comment type="subcellular location">
    <subcellularLocation>
        <location evidence="1">Membrane</location>
        <topology evidence="1">Multi-pass membrane protein</topology>
    </subcellularLocation>
</comment>